<feature type="transmembrane region" description="Helical" evidence="1">
    <location>
        <begin position="43"/>
        <end position="68"/>
    </location>
</feature>
<accession>A0A7R9DAC7</accession>
<dbReference type="EMBL" id="OC321129">
    <property type="protein sequence ID" value="CAD7409492.1"/>
    <property type="molecule type" value="Genomic_DNA"/>
</dbReference>
<dbReference type="AlphaFoldDB" id="A0A7R9DAC7"/>
<evidence type="ECO:0000256" key="1">
    <source>
        <dbReference type="SAM" id="Phobius"/>
    </source>
</evidence>
<protein>
    <submittedName>
        <fullName evidence="2">Uncharacterized protein</fullName>
    </submittedName>
</protein>
<sequence>MDEGSFYQSPAIFCEMSGVSSLLPGGLMCVTGTARGETENTPWMSVTGLVSASLLLTSVLLVAVCVCCRRTKGFQVGRVTRHDETDALIRVPLDAGERQYETNWSVNADFRRTRSMLAQQAEFV</sequence>
<name>A0A7R9DAC7_TIMCR</name>
<gene>
    <name evidence="2" type="ORF">TCEB3V08_LOCUS10048</name>
</gene>
<organism evidence="2">
    <name type="scientific">Timema cristinae</name>
    <name type="common">Walking stick</name>
    <dbReference type="NCBI Taxonomy" id="61476"/>
    <lineage>
        <taxon>Eukaryota</taxon>
        <taxon>Metazoa</taxon>
        <taxon>Ecdysozoa</taxon>
        <taxon>Arthropoda</taxon>
        <taxon>Hexapoda</taxon>
        <taxon>Insecta</taxon>
        <taxon>Pterygota</taxon>
        <taxon>Neoptera</taxon>
        <taxon>Polyneoptera</taxon>
        <taxon>Phasmatodea</taxon>
        <taxon>Timematodea</taxon>
        <taxon>Timematoidea</taxon>
        <taxon>Timematidae</taxon>
        <taxon>Timema</taxon>
    </lineage>
</organism>
<evidence type="ECO:0000313" key="2">
    <source>
        <dbReference type="EMBL" id="CAD7409492.1"/>
    </source>
</evidence>
<reference evidence="2" key="1">
    <citation type="submission" date="2020-11" db="EMBL/GenBank/DDBJ databases">
        <authorList>
            <person name="Tran Van P."/>
        </authorList>
    </citation>
    <scope>NUCLEOTIDE SEQUENCE</scope>
</reference>
<keyword evidence="1" id="KW-0472">Membrane</keyword>
<proteinExistence type="predicted"/>
<keyword evidence="1" id="KW-0812">Transmembrane</keyword>
<keyword evidence="1" id="KW-1133">Transmembrane helix</keyword>